<organism evidence="6 7">
    <name type="scientific">Nonomuraea marmarensis</name>
    <dbReference type="NCBI Taxonomy" id="3351344"/>
    <lineage>
        <taxon>Bacteria</taxon>
        <taxon>Bacillati</taxon>
        <taxon>Actinomycetota</taxon>
        <taxon>Actinomycetes</taxon>
        <taxon>Streptosporangiales</taxon>
        <taxon>Streptosporangiaceae</taxon>
        <taxon>Nonomuraea</taxon>
    </lineage>
</organism>
<dbReference type="InterPro" id="IPR039424">
    <property type="entry name" value="SBP_5"/>
</dbReference>
<dbReference type="EMBL" id="JBICRM010000003">
    <property type="protein sequence ID" value="MFG1702737.1"/>
    <property type="molecule type" value="Genomic_DNA"/>
</dbReference>
<dbReference type="RefSeq" id="WP_393162772.1">
    <property type="nucleotide sequence ID" value="NZ_JBICRM010000003.1"/>
</dbReference>
<evidence type="ECO:0000313" key="6">
    <source>
        <dbReference type="EMBL" id="MFG1702737.1"/>
    </source>
</evidence>
<dbReference type="Gene3D" id="3.40.190.10">
    <property type="entry name" value="Periplasmic binding protein-like II"/>
    <property type="match status" value="1"/>
</dbReference>
<reference evidence="6 7" key="1">
    <citation type="submission" date="2024-10" db="EMBL/GenBank/DDBJ databases">
        <authorList>
            <person name="Topkara A.R."/>
            <person name="Saygin H."/>
        </authorList>
    </citation>
    <scope>NUCLEOTIDE SEQUENCE [LARGE SCALE GENOMIC DNA]</scope>
    <source>
        <strain evidence="6 7">M3C6</strain>
    </source>
</reference>
<evidence type="ECO:0000259" key="5">
    <source>
        <dbReference type="Pfam" id="PF00496"/>
    </source>
</evidence>
<evidence type="ECO:0000313" key="7">
    <source>
        <dbReference type="Proteomes" id="UP001603978"/>
    </source>
</evidence>
<dbReference type="Proteomes" id="UP001603978">
    <property type="component" value="Unassembled WGS sequence"/>
</dbReference>
<comment type="caution">
    <text evidence="6">The sequence shown here is derived from an EMBL/GenBank/DDBJ whole genome shotgun (WGS) entry which is preliminary data.</text>
</comment>
<dbReference type="InterPro" id="IPR030678">
    <property type="entry name" value="Peptide/Ni-bd"/>
</dbReference>
<keyword evidence="2" id="KW-0813">Transport</keyword>
<evidence type="ECO:0000256" key="1">
    <source>
        <dbReference type="ARBA" id="ARBA00005695"/>
    </source>
</evidence>
<keyword evidence="3 4" id="KW-0732">Signal</keyword>
<proteinExistence type="inferred from homology"/>
<feature type="signal peptide" evidence="4">
    <location>
        <begin position="1"/>
        <end position="19"/>
    </location>
</feature>
<dbReference type="PIRSF" id="PIRSF002741">
    <property type="entry name" value="MppA"/>
    <property type="match status" value="1"/>
</dbReference>
<evidence type="ECO:0000256" key="4">
    <source>
        <dbReference type="SAM" id="SignalP"/>
    </source>
</evidence>
<accession>A0ABW7A5W8</accession>
<dbReference type="PANTHER" id="PTHR30290">
    <property type="entry name" value="PERIPLASMIC BINDING COMPONENT OF ABC TRANSPORTER"/>
    <property type="match status" value="1"/>
</dbReference>
<dbReference type="Pfam" id="PF00496">
    <property type="entry name" value="SBP_bac_5"/>
    <property type="match status" value="1"/>
</dbReference>
<dbReference type="Gene3D" id="3.10.105.10">
    <property type="entry name" value="Dipeptide-binding Protein, Domain 3"/>
    <property type="match status" value="1"/>
</dbReference>
<evidence type="ECO:0000256" key="3">
    <source>
        <dbReference type="ARBA" id="ARBA00022729"/>
    </source>
</evidence>
<sequence>MKRWRTPATLLLASMVMLACSGQRPVAGPQPGSPSSSGPAQGGRLVYGLSADANGFNPVTDQFAAQSYSMAGAIIEPLVAVDANGDWKPYLAESLTPNKAYDEWTIKVRPGVSFSDGITLTGDIVKANLDAQKASPLNAAVFVPVKSFELADPMTVKVQLKQPWVAFPYYLAAQIGMVVPPASLNDPKSASLKPVGTGPFIFKEYVPDNRMVVTRNPRYWRSGLPYLDEIEFRILPDSQTRAQTLESGGIDAMGTSRDEDLTKFGALKDAYTVHRAQGMAVPEYFFMLNTTVAPLDDVRVRKALAYATDRKTVISTLRGGLTEPADGPWSKDSKWYAAGGYPDYDPAKAAALVKEVEAEKGPIRFELISTPDPNTMQGVELAQDMWRKAGIEVSIKQADQADLINRAVVGNFAATVWTQFSAPDPDGEYIWMHRAYAQPVGAVSLNFARLKDDKLSAALDVGRSNPDEAARKQAYGTVQERLRELVPFVFIDHLNTGAIVARTKVRGIGEYTLPDGEKGLPLTGSPIPYHPFAQLWVSQR</sequence>
<dbReference type="PROSITE" id="PS51257">
    <property type="entry name" value="PROKAR_LIPOPROTEIN"/>
    <property type="match status" value="1"/>
</dbReference>
<gene>
    <name evidence="6" type="ORF">ACFLIM_06055</name>
</gene>
<comment type="similarity">
    <text evidence="1">Belongs to the bacterial solute-binding protein 5 family.</text>
</comment>
<evidence type="ECO:0000256" key="2">
    <source>
        <dbReference type="ARBA" id="ARBA00022448"/>
    </source>
</evidence>
<feature type="domain" description="Solute-binding protein family 5" evidence="5">
    <location>
        <begin position="88"/>
        <end position="432"/>
    </location>
</feature>
<dbReference type="InterPro" id="IPR000914">
    <property type="entry name" value="SBP_5_dom"/>
</dbReference>
<dbReference type="SUPFAM" id="SSF53850">
    <property type="entry name" value="Periplasmic binding protein-like II"/>
    <property type="match status" value="1"/>
</dbReference>
<feature type="chain" id="PRO_5045065620" evidence="4">
    <location>
        <begin position="20"/>
        <end position="540"/>
    </location>
</feature>
<dbReference type="PANTHER" id="PTHR30290:SF9">
    <property type="entry name" value="OLIGOPEPTIDE-BINDING PROTEIN APPA"/>
    <property type="match status" value="1"/>
</dbReference>
<name>A0ABW7A5W8_9ACTN</name>
<keyword evidence="7" id="KW-1185">Reference proteome</keyword>
<protein>
    <submittedName>
        <fullName evidence="6">ABC transporter substrate-binding protein</fullName>
    </submittedName>
</protein>